<sequence length="685" mass="75475">MTVEKDTINVGFIGNPNCGKTTLFNAYTGARLKVANWPGVTVEKKEGAMRFHNHNYKLVDLPGIYSLTCYSMEEILSRQYILSDDVDVIVDVADASNLERNLYLTLQLIELGKPVVLALNMMDIVSERGMEIDTHRLPEMLGIPVVPVSARKKTGLEILMHAVAHHAGQGVDAMEHHHYQAGPSTHRHDHHKEFAMVYSDEIEDKIDAVKDRLKEKYPQMTNHRWHAIKYLEHDKDIMEKYPIQSDDILDRSYEKDIINQKYDFIEEIIDEVLVNKASKAASTDKIDRVLTHPVWGMPIFLGIMAIVFLLTFTVGDAIAGGFELLLGYFSSAVTYGLESIGASPVIRSLIVDGIIAGVGGILTFLPNIFILFLALAFLEDSGYMSRVAYVMDGLMGKMGLSGRAFIPMLLGFGCTVPAVMSARTLEDMHDRKRTILVTPFMSCSARLPIYVLFSKMFFPQCATLVALSMYVIGLVVAIIVSLITGKLDKKTSRHCLLIELPEYKSPNGHTIAIYVWEKVKGYLVKAGTTIFIASIILWVILNFGPHGMVTDMSQSFAAYIGHAVSPLLSPAGLGYWQIAVALISGIAAKEVVVSSCSVLFGIANINAVTGTSAMAAALGSMGFGPLNAFSFMVFCLLYVPCAATLATIKKETGSWKWFWLAVGFQLVVAWIVSVLIFQVGSLFIG</sequence>
<dbReference type="Pfam" id="PF02421">
    <property type="entry name" value="FeoB_N"/>
    <property type="match status" value="1"/>
</dbReference>
<dbReference type="GO" id="GO:0015093">
    <property type="term" value="F:ferrous iron transmembrane transporter activity"/>
    <property type="evidence" value="ECO:0007669"/>
    <property type="project" value="UniProtKB-UniRule"/>
</dbReference>
<keyword evidence="7 17" id="KW-0812">Transmembrane</keyword>
<comment type="subcellular location">
    <subcellularLocation>
        <location evidence="2">Cell inner membrane</location>
        <topology evidence="2">Multi-pass membrane protein</topology>
    </subcellularLocation>
    <subcellularLocation>
        <location evidence="17">Cell membrane</location>
        <topology evidence="17">Multi-pass membrane protein</topology>
    </subcellularLocation>
</comment>
<keyword evidence="6" id="KW-0997">Cell inner membrane</keyword>
<dbReference type="InterPro" id="IPR050860">
    <property type="entry name" value="FeoB_GTPase"/>
</dbReference>
<evidence type="ECO:0000256" key="17">
    <source>
        <dbReference type="RuleBase" id="RU362098"/>
    </source>
</evidence>
<dbReference type="InterPro" id="IPR041069">
    <property type="entry name" value="FeoB_Cyto"/>
</dbReference>
<evidence type="ECO:0000256" key="5">
    <source>
        <dbReference type="ARBA" id="ARBA00022496"/>
    </source>
</evidence>
<feature type="transmembrane region" description="Helical" evidence="17">
    <location>
        <begin position="434"/>
        <end position="453"/>
    </location>
</feature>
<reference evidence="19" key="1">
    <citation type="submission" date="2020-10" db="EMBL/GenBank/DDBJ databases">
        <authorList>
            <person name="Gilroy R."/>
        </authorList>
    </citation>
    <scope>NUCLEOTIDE SEQUENCE</scope>
    <source>
        <strain evidence="19">CHK178-757</strain>
    </source>
</reference>
<accession>A0A9D1F6N2</accession>
<evidence type="ECO:0000313" key="20">
    <source>
        <dbReference type="Proteomes" id="UP000823927"/>
    </source>
</evidence>
<keyword evidence="10 17" id="KW-0408">Iron</keyword>
<keyword evidence="3 17" id="KW-0813">Transport</keyword>
<feature type="transmembrane region" description="Helical" evidence="17">
    <location>
        <begin position="318"/>
        <end position="337"/>
    </location>
</feature>
<keyword evidence="16" id="KW-0460">Magnesium</keyword>
<dbReference type="PROSITE" id="PS51711">
    <property type="entry name" value="G_FEOB"/>
    <property type="match status" value="1"/>
</dbReference>
<keyword evidence="13 17" id="KW-0472">Membrane</keyword>
<dbReference type="SUPFAM" id="SSF52540">
    <property type="entry name" value="P-loop containing nucleoside triphosphate hydrolases"/>
    <property type="match status" value="1"/>
</dbReference>
<reference evidence="19" key="2">
    <citation type="journal article" date="2021" name="PeerJ">
        <title>Extensive microbial diversity within the chicken gut microbiome revealed by metagenomics and culture.</title>
        <authorList>
            <person name="Gilroy R."/>
            <person name="Ravi A."/>
            <person name="Getino M."/>
            <person name="Pursley I."/>
            <person name="Horton D.L."/>
            <person name="Alikhan N.F."/>
            <person name="Baker D."/>
            <person name="Gharbi K."/>
            <person name="Hall N."/>
            <person name="Watson M."/>
            <person name="Adriaenssens E.M."/>
            <person name="Foster-Nyarko E."/>
            <person name="Jarju S."/>
            <person name="Secka A."/>
            <person name="Antonio M."/>
            <person name="Oren A."/>
            <person name="Chaudhuri R.R."/>
            <person name="La Ragione R."/>
            <person name="Hildebrand F."/>
            <person name="Pallen M.J."/>
        </authorList>
    </citation>
    <scope>NUCLEOTIDE SEQUENCE</scope>
    <source>
        <strain evidence="19">CHK178-757</strain>
    </source>
</reference>
<dbReference type="Pfam" id="PF07670">
    <property type="entry name" value="Gate"/>
    <property type="match status" value="2"/>
</dbReference>
<keyword evidence="9 17" id="KW-1133">Transmembrane helix</keyword>
<dbReference type="GO" id="GO:0046872">
    <property type="term" value="F:metal ion binding"/>
    <property type="evidence" value="ECO:0007669"/>
    <property type="project" value="UniProtKB-KW"/>
</dbReference>
<feature type="binding site" evidence="15">
    <location>
        <begin position="120"/>
        <end position="123"/>
    </location>
    <ligand>
        <name>GTP</name>
        <dbReference type="ChEBI" id="CHEBI:37565"/>
        <label>1</label>
    </ligand>
</feature>
<feature type="binding site" evidence="16">
    <location>
        <position position="29"/>
    </location>
    <ligand>
        <name>Mg(2+)</name>
        <dbReference type="ChEBI" id="CHEBI:18420"/>
        <label>2</label>
    </ligand>
</feature>
<feature type="transmembrane region" description="Helical" evidence="17">
    <location>
        <begin position="658"/>
        <end position="684"/>
    </location>
</feature>
<dbReference type="InterPro" id="IPR011640">
    <property type="entry name" value="Fe2_transport_prot_B_C"/>
</dbReference>
<feature type="binding site" evidence="16">
    <location>
        <position position="28"/>
    </location>
    <ligand>
        <name>Mg(2+)</name>
        <dbReference type="ChEBI" id="CHEBI:18420"/>
        <label>2</label>
    </ligand>
</feature>
<evidence type="ECO:0000256" key="11">
    <source>
        <dbReference type="ARBA" id="ARBA00023065"/>
    </source>
</evidence>
<feature type="binding site" evidence="16">
    <location>
        <position position="26"/>
    </location>
    <ligand>
        <name>Mg(2+)</name>
        <dbReference type="ChEBI" id="CHEBI:18420"/>
        <label>2</label>
    </ligand>
</feature>
<feature type="transmembrane region" description="Helical" evidence="17">
    <location>
        <begin position="465"/>
        <end position="484"/>
    </location>
</feature>
<evidence type="ECO:0000256" key="14">
    <source>
        <dbReference type="NCBIfam" id="TIGR00437"/>
    </source>
</evidence>
<dbReference type="FunFam" id="3.40.50.300:FF:000426">
    <property type="entry name" value="Ferrous iron transport protein B"/>
    <property type="match status" value="1"/>
</dbReference>
<dbReference type="GO" id="GO:0005886">
    <property type="term" value="C:plasma membrane"/>
    <property type="evidence" value="ECO:0007669"/>
    <property type="project" value="UniProtKB-SubCell"/>
</dbReference>
<evidence type="ECO:0000256" key="8">
    <source>
        <dbReference type="ARBA" id="ARBA00022741"/>
    </source>
</evidence>
<feature type="binding site" evidence="16">
    <location>
        <position position="25"/>
    </location>
    <ligand>
        <name>Mg(2+)</name>
        <dbReference type="ChEBI" id="CHEBI:18420"/>
        <label>2</label>
    </ligand>
</feature>
<evidence type="ECO:0000256" key="15">
    <source>
        <dbReference type="PIRSR" id="PIRSR603373-1"/>
    </source>
</evidence>
<dbReference type="InterPro" id="IPR005225">
    <property type="entry name" value="Small_GTP-bd"/>
</dbReference>
<keyword evidence="16" id="KW-0479">Metal-binding</keyword>
<dbReference type="Pfam" id="PF07664">
    <property type="entry name" value="FeoB_C"/>
    <property type="match status" value="1"/>
</dbReference>
<comment type="caution">
    <text evidence="19">The sequence shown here is derived from an EMBL/GenBank/DDBJ whole genome shotgun (WGS) entry which is preliminary data.</text>
</comment>
<dbReference type="GO" id="GO:0005525">
    <property type="term" value="F:GTP binding"/>
    <property type="evidence" value="ECO:0007669"/>
    <property type="project" value="UniProtKB-KW"/>
</dbReference>
<evidence type="ECO:0000256" key="3">
    <source>
        <dbReference type="ARBA" id="ARBA00022448"/>
    </source>
</evidence>
<evidence type="ECO:0000256" key="9">
    <source>
        <dbReference type="ARBA" id="ARBA00022989"/>
    </source>
</evidence>
<evidence type="ECO:0000256" key="10">
    <source>
        <dbReference type="ARBA" id="ARBA00023004"/>
    </source>
</evidence>
<protein>
    <recommendedName>
        <fullName evidence="14 17">Ferrous iron transport protein B</fullName>
    </recommendedName>
</protein>
<keyword evidence="8 15" id="KW-0547">Nucleotide-binding</keyword>
<evidence type="ECO:0000256" key="4">
    <source>
        <dbReference type="ARBA" id="ARBA00022475"/>
    </source>
</evidence>
<feature type="transmembrane region" description="Helical" evidence="17">
    <location>
        <begin position="563"/>
        <end position="586"/>
    </location>
</feature>
<evidence type="ECO:0000256" key="13">
    <source>
        <dbReference type="ARBA" id="ARBA00023136"/>
    </source>
</evidence>
<dbReference type="PANTHER" id="PTHR43185">
    <property type="entry name" value="FERROUS IRON TRANSPORT PROTEIN B"/>
    <property type="match status" value="1"/>
</dbReference>
<evidence type="ECO:0000256" key="7">
    <source>
        <dbReference type="ARBA" id="ARBA00022692"/>
    </source>
</evidence>
<keyword evidence="12 15" id="KW-0342">GTP-binding</keyword>
<feature type="binding site" evidence="15">
    <location>
        <begin position="14"/>
        <end position="21"/>
    </location>
    <ligand>
        <name>GTP</name>
        <dbReference type="ChEBI" id="CHEBI:37565"/>
        <label>1</label>
    </ligand>
</feature>
<gene>
    <name evidence="19" type="primary">feoB</name>
    <name evidence="19" type="ORF">IAB46_14085</name>
</gene>
<dbReference type="CDD" id="cd01879">
    <property type="entry name" value="FeoB"/>
    <property type="match status" value="1"/>
</dbReference>
<feature type="binding site" evidence="15">
    <location>
        <begin position="60"/>
        <end position="63"/>
    </location>
    <ligand>
        <name>GTP</name>
        <dbReference type="ChEBI" id="CHEBI:37565"/>
        <label>1</label>
    </ligand>
</feature>
<comment type="similarity">
    <text evidence="17">Belongs to the TRAFAC class TrmE-Era-EngA-EngB-Septin-like GTPase superfamily. FeoB GTPase (TC 9.A.8) family.</text>
</comment>
<feature type="transmembrane region" description="Helical" evidence="17">
    <location>
        <begin position="598"/>
        <end position="620"/>
    </location>
</feature>
<evidence type="ECO:0000256" key="2">
    <source>
        <dbReference type="ARBA" id="ARBA00004429"/>
    </source>
</evidence>
<feature type="transmembrane region" description="Helical" evidence="17">
    <location>
        <begin position="404"/>
        <end position="422"/>
    </location>
</feature>
<dbReference type="Pfam" id="PF17910">
    <property type="entry name" value="FeoB_Cyto"/>
    <property type="match status" value="1"/>
</dbReference>
<feature type="transmembrane region" description="Helical" evidence="17">
    <location>
        <begin position="522"/>
        <end position="543"/>
    </location>
</feature>
<dbReference type="AlphaFoldDB" id="A0A9D1F6N2"/>
<name>A0A9D1F6N2_9FIRM</name>
<evidence type="ECO:0000256" key="6">
    <source>
        <dbReference type="ARBA" id="ARBA00022519"/>
    </source>
</evidence>
<keyword evidence="5 17" id="KW-0410">Iron transport</keyword>
<dbReference type="InterPro" id="IPR006073">
    <property type="entry name" value="GTP-bd"/>
</dbReference>
<organism evidence="19 20">
    <name type="scientific">Candidatus Scybalocola faecigallinarum</name>
    <dbReference type="NCBI Taxonomy" id="2840941"/>
    <lineage>
        <taxon>Bacteria</taxon>
        <taxon>Bacillati</taxon>
        <taxon>Bacillota</taxon>
        <taxon>Clostridia</taxon>
        <taxon>Lachnospirales</taxon>
        <taxon>Lachnospiraceae</taxon>
        <taxon>Lachnospiraceae incertae sedis</taxon>
        <taxon>Candidatus Scybalocola (ex Gilroy et al. 2021)</taxon>
    </lineage>
</organism>
<dbReference type="InterPro" id="IPR030389">
    <property type="entry name" value="G_FEOB_dom"/>
</dbReference>
<feature type="domain" description="FeoB-type G" evidence="18">
    <location>
        <begin position="7"/>
        <end position="169"/>
    </location>
</feature>
<dbReference type="Proteomes" id="UP000823927">
    <property type="component" value="Unassembled WGS sequence"/>
</dbReference>
<dbReference type="PRINTS" id="PR00326">
    <property type="entry name" value="GTP1OBG"/>
</dbReference>
<proteinExistence type="inferred from homology"/>
<dbReference type="Gene3D" id="3.40.50.300">
    <property type="entry name" value="P-loop containing nucleotide triphosphate hydrolases"/>
    <property type="match status" value="1"/>
</dbReference>
<evidence type="ECO:0000256" key="16">
    <source>
        <dbReference type="PIRSR" id="PIRSR603373-2"/>
    </source>
</evidence>
<dbReference type="InterPro" id="IPR011642">
    <property type="entry name" value="Gate_dom"/>
</dbReference>
<dbReference type="NCBIfam" id="TIGR00231">
    <property type="entry name" value="small_GTP"/>
    <property type="match status" value="1"/>
</dbReference>
<feature type="binding site" evidence="15">
    <location>
        <begin position="39"/>
        <end position="43"/>
    </location>
    <ligand>
        <name>GTP</name>
        <dbReference type="ChEBI" id="CHEBI:37565"/>
        <label>1</label>
    </ligand>
</feature>
<dbReference type="Gene3D" id="1.10.287.1770">
    <property type="match status" value="1"/>
</dbReference>
<evidence type="ECO:0000259" key="18">
    <source>
        <dbReference type="PROSITE" id="PS51711"/>
    </source>
</evidence>
<dbReference type="EMBL" id="DVIT01000060">
    <property type="protein sequence ID" value="HIS48653.1"/>
    <property type="molecule type" value="Genomic_DNA"/>
</dbReference>
<evidence type="ECO:0000313" key="19">
    <source>
        <dbReference type="EMBL" id="HIS48653.1"/>
    </source>
</evidence>
<dbReference type="PANTHER" id="PTHR43185:SF1">
    <property type="entry name" value="FE(2+) TRANSPORTER FEOB"/>
    <property type="match status" value="1"/>
</dbReference>
<comment type="function">
    <text evidence="1 17">Probable transporter of a GTP-driven Fe(2+) uptake system.</text>
</comment>
<evidence type="ECO:0000256" key="1">
    <source>
        <dbReference type="ARBA" id="ARBA00003926"/>
    </source>
</evidence>
<dbReference type="NCBIfam" id="TIGR00437">
    <property type="entry name" value="feoB"/>
    <property type="match status" value="1"/>
</dbReference>
<dbReference type="InterPro" id="IPR003373">
    <property type="entry name" value="Fe2_transport_prot-B"/>
</dbReference>
<feature type="transmembrane region" description="Helical" evidence="17">
    <location>
        <begin position="294"/>
        <end position="312"/>
    </location>
</feature>
<keyword evidence="4" id="KW-1003">Cell membrane</keyword>
<dbReference type="InterPro" id="IPR027417">
    <property type="entry name" value="P-loop_NTPase"/>
</dbReference>
<evidence type="ECO:0000256" key="12">
    <source>
        <dbReference type="ARBA" id="ARBA00023134"/>
    </source>
</evidence>
<feature type="transmembrane region" description="Helical" evidence="17">
    <location>
        <begin position="349"/>
        <end position="378"/>
    </location>
</feature>
<feature type="transmembrane region" description="Helical" evidence="17">
    <location>
        <begin position="626"/>
        <end position="646"/>
    </location>
</feature>
<keyword evidence="11" id="KW-0406">Ion transport</keyword>